<proteinExistence type="predicted"/>
<sequence length="83" mass="9038">MLEKIQWGCATSSIFAPQFVTSSLGRGYWRALIALTATTDAYDVCVALKKDYDAGTTHHSVHEIAEVVGNWLFLMPAAEFGAS</sequence>
<evidence type="ECO:0000313" key="1">
    <source>
        <dbReference type="EMBL" id="GMR57662.1"/>
    </source>
</evidence>
<keyword evidence="2" id="KW-1185">Reference proteome</keyword>
<feature type="non-terminal residue" evidence="1">
    <location>
        <position position="83"/>
    </location>
</feature>
<gene>
    <name evidence="1" type="ORF">PMAYCL1PPCAC_27857</name>
</gene>
<reference evidence="2" key="1">
    <citation type="submission" date="2022-10" db="EMBL/GenBank/DDBJ databases">
        <title>Genome assembly of Pristionchus species.</title>
        <authorList>
            <person name="Yoshida K."/>
            <person name="Sommer R.J."/>
        </authorList>
    </citation>
    <scope>NUCLEOTIDE SEQUENCE [LARGE SCALE GENOMIC DNA]</scope>
    <source>
        <strain evidence="2">RS5460</strain>
    </source>
</reference>
<dbReference type="AlphaFoldDB" id="A0AAN5D7W2"/>
<accession>A0AAN5D7W2</accession>
<name>A0AAN5D7W2_9BILA</name>
<protein>
    <submittedName>
        <fullName evidence="1">Uncharacterized protein</fullName>
    </submittedName>
</protein>
<organism evidence="1 2">
    <name type="scientific">Pristionchus mayeri</name>
    <dbReference type="NCBI Taxonomy" id="1317129"/>
    <lineage>
        <taxon>Eukaryota</taxon>
        <taxon>Metazoa</taxon>
        <taxon>Ecdysozoa</taxon>
        <taxon>Nematoda</taxon>
        <taxon>Chromadorea</taxon>
        <taxon>Rhabditida</taxon>
        <taxon>Rhabditina</taxon>
        <taxon>Diplogasteromorpha</taxon>
        <taxon>Diplogasteroidea</taxon>
        <taxon>Neodiplogasteridae</taxon>
        <taxon>Pristionchus</taxon>
    </lineage>
</organism>
<dbReference type="EMBL" id="BTRK01000006">
    <property type="protein sequence ID" value="GMR57662.1"/>
    <property type="molecule type" value="Genomic_DNA"/>
</dbReference>
<evidence type="ECO:0000313" key="2">
    <source>
        <dbReference type="Proteomes" id="UP001328107"/>
    </source>
</evidence>
<dbReference type="Proteomes" id="UP001328107">
    <property type="component" value="Unassembled WGS sequence"/>
</dbReference>
<comment type="caution">
    <text evidence="1">The sequence shown here is derived from an EMBL/GenBank/DDBJ whole genome shotgun (WGS) entry which is preliminary data.</text>
</comment>